<dbReference type="CDD" id="cd02134">
    <property type="entry name" value="KH-II_NusA_rpt1"/>
    <property type="match status" value="1"/>
</dbReference>
<evidence type="ECO:0000256" key="1">
    <source>
        <dbReference type="ARBA" id="ARBA00022472"/>
    </source>
</evidence>
<dbReference type="SUPFAM" id="SSF69705">
    <property type="entry name" value="Transcription factor NusA, N-terminal domain"/>
    <property type="match status" value="1"/>
</dbReference>
<dbReference type="InterPro" id="IPR003029">
    <property type="entry name" value="S1_domain"/>
</dbReference>
<dbReference type="InterPro" id="IPR010995">
    <property type="entry name" value="DNA_repair_Rad51/TF_NusA_a-hlx"/>
</dbReference>
<dbReference type="PANTHER" id="PTHR22648">
    <property type="entry name" value="TRANSCRIPTION TERMINATION FACTOR NUSA"/>
    <property type="match status" value="1"/>
</dbReference>
<dbReference type="GO" id="GO:0000166">
    <property type="term" value="F:nucleotide binding"/>
    <property type="evidence" value="ECO:0007669"/>
    <property type="project" value="InterPro"/>
</dbReference>
<name>A0A8J6N1X7_9DELT</name>
<organism evidence="10 11">
    <name type="scientific">Candidatus Desulfacyla euxinica</name>
    <dbReference type="NCBI Taxonomy" id="2841693"/>
    <lineage>
        <taxon>Bacteria</taxon>
        <taxon>Deltaproteobacteria</taxon>
        <taxon>Candidatus Desulfacyla</taxon>
    </lineage>
</organism>
<dbReference type="PANTHER" id="PTHR22648:SF0">
    <property type="entry name" value="TRANSCRIPTION TERMINATION_ANTITERMINATION PROTEIN NUSA"/>
    <property type="match status" value="1"/>
</dbReference>
<dbReference type="InterPro" id="IPR036555">
    <property type="entry name" value="NusA_N_sf"/>
</dbReference>
<dbReference type="CDD" id="cd04455">
    <property type="entry name" value="S1_NusA"/>
    <property type="match status" value="1"/>
</dbReference>
<dbReference type="EMBL" id="JACNJD010000383">
    <property type="protein sequence ID" value="MBC8179417.1"/>
    <property type="molecule type" value="Genomic_DNA"/>
</dbReference>
<keyword evidence="5 7" id="KW-0805">Transcription regulation</keyword>
<evidence type="ECO:0000313" key="11">
    <source>
        <dbReference type="Proteomes" id="UP000650524"/>
    </source>
</evidence>
<dbReference type="InterPro" id="IPR025249">
    <property type="entry name" value="TF_NusA_KH_1st"/>
</dbReference>
<dbReference type="PROSITE" id="PS50084">
    <property type="entry name" value="KH_TYPE_1"/>
    <property type="match status" value="1"/>
</dbReference>
<dbReference type="Pfam" id="PF00575">
    <property type="entry name" value="S1"/>
    <property type="match status" value="1"/>
</dbReference>
<dbReference type="GO" id="GO:0003723">
    <property type="term" value="F:RNA binding"/>
    <property type="evidence" value="ECO:0007669"/>
    <property type="project" value="UniProtKB-UniRule"/>
</dbReference>
<keyword evidence="4 7" id="KW-0694">RNA-binding</keyword>
<evidence type="ECO:0000256" key="2">
    <source>
        <dbReference type="ARBA" id="ARBA00022490"/>
    </source>
</evidence>
<dbReference type="HAMAP" id="MF_00945_B">
    <property type="entry name" value="NusA_B"/>
    <property type="match status" value="1"/>
</dbReference>
<dbReference type="GO" id="GO:0005829">
    <property type="term" value="C:cytosol"/>
    <property type="evidence" value="ECO:0007669"/>
    <property type="project" value="TreeGrafter"/>
</dbReference>
<dbReference type="InterPro" id="IPR010213">
    <property type="entry name" value="TF_NusA"/>
</dbReference>
<feature type="compositionally biased region" description="Basic and acidic residues" evidence="8">
    <location>
        <begin position="413"/>
        <end position="425"/>
    </location>
</feature>
<dbReference type="SUPFAM" id="SSF54814">
    <property type="entry name" value="Prokaryotic type KH domain (KH-domain type II)"/>
    <property type="match status" value="2"/>
</dbReference>
<evidence type="ECO:0000256" key="7">
    <source>
        <dbReference type="HAMAP-Rule" id="MF_00945"/>
    </source>
</evidence>
<dbReference type="InterPro" id="IPR013735">
    <property type="entry name" value="TF_NusA_N"/>
</dbReference>
<dbReference type="Pfam" id="PF14520">
    <property type="entry name" value="HHH_5"/>
    <property type="match status" value="1"/>
</dbReference>
<dbReference type="CDD" id="cd22529">
    <property type="entry name" value="KH-II_NusA_rpt2"/>
    <property type="match status" value="1"/>
</dbReference>
<dbReference type="InterPro" id="IPR058582">
    <property type="entry name" value="KH_NusA_2nd"/>
</dbReference>
<dbReference type="Gene3D" id="2.40.50.140">
    <property type="entry name" value="Nucleic acid-binding proteins"/>
    <property type="match status" value="1"/>
</dbReference>
<comment type="similarity">
    <text evidence="7">Belongs to the NusA family.</text>
</comment>
<dbReference type="InterPro" id="IPR004087">
    <property type="entry name" value="KH_dom"/>
</dbReference>
<keyword evidence="6 7" id="KW-0804">Transcription</keyword>
<comment type="caution">
    <text evidence="10">The sequence shown here is derived from an EMBL/GenBank/DDBJ whole genome shotgun (WGS) entry which is preliminary data.</text>
</comment>
<evidence type="ECO:0000313" key="10">
    <source>
        <dbReference type="EMBL" id="MBC8179417.1"/>
    </source>
</evidence>
<dbReference type="GO" id="GO:0003677">
    <property type="term" value="F:DNA binding"/>
    <property type="evidence" value="ECO:0007669"/>
    <property type="project" value="InterPro"/>
</dbReference>
<dbReference type="Gene3D" id="3.30.300.20">
    <property type="match status" value="2"/>
</dbReference>
<dbReference type="FunFam" id="3.30.300.20:FF:000005">
    <property type="entry name" value="Transcription termination/antitermination protein NusA"/>
    <property type="match status" value="1"/>
</dbReference>
<dbReference type="AlphaFoldDB" id="A0A8J6N1X7"/>
<dbReference type="InterPro" id="IPR012340">
    <property type="entry name" value="NA-bd_OB-fold"/>
</dbReference>
<dbReference type="FunFam" id="2.40.50.140:FF:000058">
    <property type="entry name" value="Transcription termination/antitermination protein NusA"/>
    <property type="match status" value="1"/>
</dbReference>
<comment type="subunit">
    <text evidence="7">Monomer. Binds directly to the core enzyme of the DNA-dependent RNA polymerase and to nascent RNA.</text>
</comment>
<feature type="region of interest" description="Disordered" evidence="8">
    <location>
        <begin position="413"/>
        <end position="479"/>
    </location>
</feature>
<dbReference type="PROSITE" id="PS50126">
    <property type="entry name" value="S1"/>
    <property type="match status" value="1"/>
</dbReference>
<dbReference type="GO" id="GO:0006281">
    <property type="term" value="P:DNA repair"/>
    <property type="evidence" value="ECO:0007669"/>
    <property type="project" value="InterPro"/>
</dbReference>
<evidence type="ECO:0000256" key="8">
    <source>
        <dbReference type="SAM" id="MobiDB-lite"/>
    </source>
</evidence>
<dbReference type="Pfam" id="PF08529">
    <property type="entry name" value="NusA_N"/>
    <property type="match status" value="1"/>
</dbReference>
<dbReference type="Gene3D" id="3.30.1480.10">
    <property type="entry name" value="NusA, N-terminal domain"/>
    <property type="match status" value="1"/>
</dbReference>
<dbReference type="Pfam" id="PF26594">
    <property type="entry name" value="KH_NusA_2nd"/>
    <property type="match status" value="1"/>
</dbReference>
<sequence>MISDLKRVIDQVSRERGVEPDILIEALEEAVKAAARKKFGPDYDLEVRYNEDVGEIEAFEFKEVVEEVTNKNLQISLKEGREMDPESEPGDSLGIKMDTDAFGRIAAQSAKQVIMQRLKEAERDMVYEDFKDRRGEVLNGIVQRFDRGAIIVNVGRAEAELPQKEQMPRESYRQGDRVRAYIFDVKQFSRGPQIILSRTHPNFLAVLFENEVPEISEGIVQVVQVAREPGARAKIAVSSKDFDVDPVGACVGMKGRRVQAVVQELRGEKIDIVTWDPDAAKFICNALAPAEITRVIVDEESRSMEVVVPDDQLSLAIGKRGQNVRLASRLTGWRLDVVGETNYNEALKDGYRSLLDLPGIGEKRATDLYEADFKSAGDVAGARVEDLLSIKGMSESRAEELIKEAIRYTDERAKRAKIEKDKPKEPTAANPLESKRGKATDKDAPDNEDAETDAVEKSGIEDLPGQDDNKTESVKAPNE</sequence>
<dbReference type="InterPro" id="IPR009019">
    <property type="entry name" value="KH_sf_prok-type"/>
</dbReference>
<evidence type="ECO:0000256" key="3">
    <source>
        <dbReference type="ARBA" id="ARBA00022814"/>
    </source>
</evidence>
<dbReference type="FunFam" id="3.30.300.20:FF:000002">
    <property type="entry name" value="Transcription termination/antitermination protein NusA"/>
    <property type="match status" value="1"/>
</dbReference>
<dbReference type="GO" id="GO:0006353">
    <property type="term" value="P:DNA-templated transcription termination"/>
    <property type="evidence" value="ECO:0007669"/>
    <property type="project" value="UniProtKB-UniRule"/>
</dbReference>
<dbReference type="SMART" id="SM00322">
    <property type="entry name" value="KH"/>
    <property type="match status" value="2"/>
</dbReference>
<feature type="compositionally biased region" description="Basic and acidic residues" evidence="8">
    <location>
        <begin position="433"/>
        <end position="445"/>
    </location>
</feature>
<dbReference type="Proteomes" id="UP000650524">
    <property type="component" value="Unassembled WGS sequence"/>
</dbReference>
<keyword evidence="1 7" id="KW-0806">Transcription termination</keyword>
<dbReference type="InterPro" id="IPR030842">
    <property type="entry name" value="TF_NusA_bacterial"/>
</dbReference>
<dbReference type="SUPFAM" id="SSF47794">
    <property type="entry name" value="Rad51 N-terminal domain-like"/>
    <property type="match status" value="1"/>
</dbReference>
<dbReference type="Pfam" id="PF13184">
    <property type="entry name" value="KH_NusA_1st"/>
    <property type="match status" value="1"/>
</dbReference>
<dbReference type="Gene3D" id="1.10.150.20">
    <property type="entry name" value="5' to 3' exonuclease, C-terminal subdomain"/>
    <property type="match status" value="1"/>
</dbReference>
<evidence type="ECO:0000256" key="6">
    <source>
        <dbReference type="ARBA" id="ARBA00023163"/>
    </source>
</evidence>
<keyword evidence="2 7" id="KW-0963">Cytoplasm</keyword>
<protein>
    <recommendedName>
        <fullName evidence="7">Transcription termination/antitermination protein NusA</fullName>
    </recommendedName>
</protein>
<dbReference type="SMART" id="SM00278">
    <property type="entry name" value="HhH1"/>
    <property type="match status" value="2"/>
</dbReference>
<dbReference type="GO" id="GO:0031564">
    <property type="term" value="P:transcription antitermination"/>
    <property type="evidence" value="ECO:0007669"/>
    <property type="project" value="UniProtKB-UniRule"/>
</dbReference>
<gene>
    <name evidence="7 10" type="primary">nusA</name>
    <name evidence="10" type="ORF">H8E19_18585</name>
</gene>
<keyword evidence="3 7" id="KW-0889">Transcription antitermination</keyword>
<dbReference type="InterPro" id="IPR003583">
    <property type="entry name" value="Hlx-hairpin-Hlx_DNA-bd_motif"/>
</dbReference>
<feature type="domain" description="S1 motif" evidence="9">
    <location>
        <begin position="135"/>
        <end position="199"/>
    </location>
</feature>
<evidence type="ECO:0000256" key="4">
    <source>
        <dbReference type="ARBA" id="ARBA00022884"/>
    </source>
</evidence>
<evidence type="ECO:0000256" key="5">
    <source>
        <dbReference type="ARBA" id="ARBA00023015"/>
    </source>
</evidence>
<dbReference type="SUPFAM" id="SSF50249">
    <property type="entry name" value="Nucleic acid-binding proteins"/>
    <property type="match status" value="1"/>
</dbReference>
<dbReference type="NCBIfam" id="TIGR01953">
    <property type="entry name" value="NusA"/>
    <property type="match status" value="1"/>
</dbReference>
<dbReference type="GO" id="GO:0003700">
    <property type="term" value="F:DNA-binding transcription factor activity"/>
    <property type="evidence" value="ECO:0007669"/>
    <property type="project" value="InterPro"/>
</dbReference>
<dbReference type="InterPro" id="IPR015946">
    <property type="entry name" value="KH_dom-like_a/b"/>
</dbReference>
<reference evidence="10 11" key="1">
    <citation type="submission" date="2020-08" db="EMBL/GenBank/DDBJ databases">
        <title>Bridging the membrane lipid divide: bacteria of the FCB group superphylum have the potential to synthesize archaeal ether lipids.</title>
        <authorList>
            <person name="Villanueva L."/>
            <person name="Von Meijenfeldt F.A.B."/>
            <person name="Westbye A.B."/>
            <person name="Yadav S."/>
            <person name="Hopmans E.C."/>
            <person name="Dutilh B.E."/>
            <person name="Sinninghe Damste J.S."/>
        </authorList>
    </citation>
    <scope>NUCLEOTIDE SEQUENCE [LARGE SCALE GENOMIC DNA]</scope>
    <source>
        <strain evidence="10">NIOZ-UU27</strain>
    </source>
</reference>
<accession>A0A8J6N1X7</accession>
<comment type="subcellular location">
    <subcellularLocation>
        <location evidence="7">Cytoplasm</location>
    </subcellularLocation>
</comment>
<feature type="compositionally biased region" description="Basic and acidic residues" evidence="8">
    <location>
        <begin position="467"/>
        <end position="479"/>
    </location>
</feature>
<dbReference type="SMART" id="SM00316">
    <property type="entry name" value="S1"/>
    <property type="match status" value="1"/>
</dbReference>
<comment type="function">
    <text evidence="7">Participates in both transcription termination and antitermination.</text>
</comment>
<evidence type="ECO:0000259" key="9">
    <source>
        <dbReference type="PROSITE" id="PS50126"/>
    </source>
</evidence>
<proteinExistence type="inferred from homology"/>